<dbReference type="InterPro" id="IPR032795">
    <property type="entry name" value="DUF3741-assoc"/>
</dbReference>
<dbReference type="eggNOG" id="ENOG502QQCF">
    <property type="taxonomic scope" value="Eukaryota"/>
</dbReference>
<dbReference type="STRING" id="77586.A0A0D9W6X2"/>
<dbReference type="PANTHER" id="PTHR46634">
    <property type="entry name" value="M REDUCTASE II SUBUNIT GAMMA, PUTATIVE (DUF3741)-RELATED"/>
    <property type="match status" value="1"/>
</dbReference>
<feature type="region of interest" description="Disordered" evidence="1">
    <location>
        <begin position="369"/>
        <end position="399"/>
    </location>
</feature>
<dbReference type="InterPro" id="IPR025486">
    <property type="entry name" value="DUF4378"/>
</dbReference>
<reference evidence="6 7" key="1">
    <citation type="submission" date="2012-08" db="EMBL/GenBank/DDBJ databases">
        <title>Oryza genome evolution.</title>
        <authorList>
            <person name="Wing R.A."/>
        </authorList>
    </citation>
    <scope>NUCLEOTIDE SEQUENCE</scope>
</reference>
<protein>
    <recommendedName>
        <fullName evidence="8">DUF3741 domain-containing protein</fullName>
    </recommendedName>
</protein>
<evidence type="ECO:0000259" key="5">
    <source>
        <dbReference type="Pfam" id="PF14383"/>
    </source>
</evidence>
<dbReference type="Pfam" id="PF14383">
    <property type="entry name" value="VARLMGL"/>
    <property type="match status" value="1"/>
</dbReference>
<feature type="domain" description="DUF3741" evidence="5">
    <location>
        <begin position="180"/>
        <end position="196"/>
    </location>
</feature>
<dbReference type="Pfam" id="PF14309">
    <property type="entry name" value="DUF4378"/>
    <property type="match status" value="1"/>
</dbReference>
<dbReference type="InterPro" id="IPR022212">
    <property type="entry name" value="DUF3741"/>
</dbReference>
<keyword evidence="2" id="KW-0472">Membrane</keyword>
<evidence type="ECO:0008006" key="8">
    <source>
        <dbReference type="Google" id="ProtNLM"/>
    </source>
</evidence>
<keyword evidence="2" id="KW-0812">Transmembrane</keyword>
<feature type="domain" description="DUF4378" evidence="4">
    <location>
        <begin position="787"/>
        <end position="952"/>
    </location>
</feature>
<evidence type="ECO:0000313" key="7">
    <source>
        <dbReference type="Proteomes" id="UP000032180"/>
    </source>
</evidence>
<accession>A0A0D9W6X2</accession>
<proteinExistence type="predicted"/>
<name>A0A0D9W6X2_9ORYZ</name>
<sequence length="993" mass="110637">MECLLHHKTDQPLSSSSHTVEITHFTRIGFGEKSAAFRVESFDFRVRLGFSVRYVSFFSFVCTLSLYLFSPANLLSPSWCLFFSFCRCSDETCKILFEAQHAYDLVAMHNVFEVNNSNFDFLGVETRASLAVSLLPAVELGTCSRVRKSQQDANRIVDPSKGCVEDGLRLVAMEMPKEVESKRKPPSVVARLMGLDDDLSAKEPPLHYSRRSLRKSHSLDNLAAINRPQQQQDLHNYSRTTPNIHISPKETVEFKDVYEVSEEPSRKHPILGQTFHRERSSGNKGDIRIEVVRQKFMEAKRLATNENLLHSKQFQEALEVLSSNRELFLKFLEEPSPVFLKQLNGLDTMPAPPPTNRITVLKPIKSAENKGVRETRKHRVNEEKEPVMGKTHQRSYSADDNFSKSTRIVVLKPSPGKPDRTGARLTPRAAPSEQTQRDDFHGGLQDDASILGSRELLPDSVQYLPESHHRRDESLISSTYSNGYGGDESSFSGSEVDCIDGGSLGDPEVVTPMSRHSWDYIKKHNSPYSASTFSRENELAIQDACKSTLIEYGENEKSSPRNLAKSKSVPVSSSIFDDIALNAQSSNSEGTSKVVTNSGRAKSSFKGKISNFFFPGNKRSTKDKSSPSFDSSGERIGCIGYMASQSDRNLGPDEQLAFCKDEDDNFTSQAPCSSKDAGSIEVPVSSSCVSGDVNEVKSNGDLKSIQDEPSPTSILERFFEDTNSNEPESSRSTSCIERVALQSSVMDSVACSLSWDDTNSCSPLLGCVKHSNVGHDEDDDDELKCYSLVQDIVSSAGLGHLQLSMVFTGWYLLDSPLDPALCDKFLDRKEEDAKSRERRSNQKLIFDSVNMALVEIGQDALLCTYPWSRACLGTWREKLSQPLGAEVWDIASDWLYGAGSFAANNDENAGTMLERIMQEEVEGKGWIKLLTMETDEIMEQIACEVLEDLVAESVKHLSICCSEHGISMPMPNLSKMFPPGWHLSHIKVHRLIV</sequence>
<feature type="domain" description="DUF3741" evidence="3">
    <location>
        <begin position="293"/>
        <end position="336"/>
    </location>
</feature>
<feature type="region of interest" description="Disordered" evidence="1">
    <location>
        <begin position="411"/>
        <end position="446"/>
    </location>
</feature>
<keyword evidence="2" id="KW-1133">Transmembrane helix</keyword>
<evidence type="ECO:0000259" key="3">
    <source>
        <dbReference type="Pfam" id="PF12552"/>
    </source>
</evidence>
<dbReference type="Pfam" id="PF12552">
    <property type="entry name" value="DUF3741"/>
    <property type="match status" value="1"/>
</dbReference>
<evidence type="ECO:0000256" key="1">
    <source>
        <dbReference type="SAM" id="MobiDB-lite"/>
    </source>
</evidence>
<reference evidence="7" key="2">
    <citation type="submission" date="2013-12" db="EMBL/GenBank/DDBJ databases">
        <authorList>
            <person name="Yu Y."/>
            <person name="Lee S."/>
            <person name="de Baynast K."/>
            <person name="Wissotski M."/>
            <person name="Liu L."/>
            <person name="Talag J."/>
            <person name="Goicoechea J."/>
            <person name="Angelova A."/>
            <person name="Jetty R."/>
            <person name="Kudrna D."/>
            <person name="Golser W."/>
            <person name="Rivera L."/>
            <person name="Zhang J."/>
            <person name="Wing R."/>
        </authorList>
    </citation>
    <scope>NUCLEOTIDE SEQUENCE</scope>
</reference>
<dbReference type="PANTHER" id="PTHR46634:SF3">
    <property type="entry name" value="M REDUCTASE II SUBUNIT GAMMA, PUTATIVE (DUF3741)-RELATED"/>
    <property type="match status" value="1"/>
</dbReference>
<reference evidence="6" key="3">
    <citation type="submission" date="2015-04" db="UniProtKB">
        <authorList>
            <consortium name="EnsemblPlants"/>
        </authorList>
    </citation>
    <scope>IDENTIFICATION</scope>
</reference>
<feature type="compositionally biased region" description="Basic and acidic residues" evidence="1">
    <location>
        <begin position="369"/>
        <end position="387"/>
    </location>
</feature>
<organism evidence="6 7">
    <name type="scientific">Leersia perrieri</name>
    <dbReference type="NCBI Taxonomy" id="77586"/>
    <lineage>
        <taxon>Eukaryota</taxon>
        <taxon>Viridiplantae</taxon>
        <taxon>Streptophyta</taxon>
        <taxon>Embryophyta</taxon>
        <taxon>Tracheophyta</taxon>
        <taxon>Spermatophyta</taxon>
        <taxon>Magnoliopsida</taxon>
        <taxon>Liliopsida</taxon>
        <taxon>Poales</taxon>
        <taxon>Poaceae</taxon>
        <taxon>BOP clade</taxon>
        <taxon>Oryzoideae</taxon>
        <taxon>Oryzeae</taxon>
        <taxon>Oryzinae</taxon>
        <taxon>Leersia</taxon>
    </lineage>
</organism>
<evidence type="ECO:0000313" key="6">
    <source>
        <dbReference type="EnsemblPlants" id="LPERR04G14560.1"/>
    </source>
</evidence>
<dbReference type="Proteomes" id="UP000032180">
    <property type="component" value="Chromosome 4"/>
</dbReference>
<dbReference type="AlphaFoldDB" id="A0A0D9W6X2"/>
<evidence type="ECO:0000259" key="4">
    <source>
        <dbReference type="Pfam" id="PF14309"/>
    </source>
</evidence>
<feature type="transmembrane region" description="Helical" evidence="2">
    <location>
        <begin position="52"/>
        <end position="70"/>
    </location>
</feature>
<evidence type="ECO:0000256" key="2">
    <source>
        <dbReference type="SAM" id="Phobius"/>
    </source>
</evidence>
<keyword evidence="7" id="KW-1185">Reference proteome</keyword>
<dbReference type="EnsemblPlants" id="LPERR04G14560.1">
    <property type="protein sequence ID" value="LPERR04G14560.1"/>
    <property type="gene ID" value="LPERR04G14560"/>
</dbReference>
<dbReference type="Gramene" id="LPERR04G14560.1">
    <property type="protein sequence ID" value="LPERR04G14560.1"/>
    <property type="gene ID" value="LPERR04G14560"/>
</dbReference>